<gene>
    <name evidence="2" type="ORF">HYH02_003672</name>
</gene>
<feature type="compositionally biased region" description="Pro residues" evidence="1">
    <location>
        <begin position="210"/>
        <end position="220"/>
    </location>
</feature>
<dbReference type="EMBL" id="JAEHOD010000007">
    <property type="protein sequence ID" value="KAG2451897.1"/>
    <property type="molecule type" value="Genomic_DNA"/>
</dbReference>
<protein>
    <submittedName>
        <fullName evidence="2">Uncharacterized protein</fullName>
    </submittedName>
</protein>
<organism evidence="2 3">
    <name type="scientific">Chlamydomonas schloesseri</name>
    <dbReference type="NCBI Taxonomy" id="2026947"/>
    <lineage>
        <taxon>Eukaryota</taxon>
        <taxon>Viridiplantae</taxon>
        <taxon>Chlorophyta</taxon>
        <taxon>core chlorophytes</taxon>
        <taxon>Chlorophyceae</taxon>
        <taxon>CS clade</taxon>
        <taxon>Chlamydomonadales</taxon>
        <taxon>Chlamydomonadaceae</taxon>
        <taxon>Chlamydomonas</taxon>
    </lineage>
</organism>
<keyword evidence="3" id="KW-1185">Reference proteome</keyword>
<feature type="compositionally biased region" description="Pro residues" evidence="1">
    <location>
        <begin position="144"/>
        <end position="160"/>
    </location>
</feature>
<comment type="caution">
    <text evidence="2">The sequence shown here is derived from an EMBL/GenBank/DDBJ whole genome shotgun (WGS) entry which is preliminary data.</text>
</comment>
<evidence type="ECO:0000313" key="3">
    <source>
        <dbReference type="Proteomes" id="UP000613740"/>
    </source>
</evidence>
<feature type="compositionally biased region" description="Pro residues" evidence="1">
    <location>
        <begin position="262"/>
        <end position="272"/>
    </location>
</feature>
<reference evidence="2" key="1">
    <citation type="journal article" date="2020" name="bioRxiv">
        <title>Comparative genomics of Chlamydomonas.</title>
        <authorList>
            <person name="Craig R.J."/>
            <person name="Hasan A.R."/>
            <person name="Ness R.W."/>
            <person name="Keightley P.D."/>
        </authorList>
    </citation>
    <scope>NUCLEOTIDE SEQUENCE</scope>
    <source>
        <strain evidence="2">CCAP 11/173</strain>
    </source>
</reference>
<feature type="region of interest" description="Disordered" evidence="1">
    <location>
        <begin position="182"/>
        <end position="347"/>
    </location>
</feature>
<feature type="compositionally biased region" description="Low complexity" evidence="1">
    <location>
        <begin position="323"/>
        <end position="347"/>
    </location>
</feature>
<evidence type="ECO:0000313" key="2">
    <source>
        <dbReference type="EMBL" id="KAG2451897.1"/>
    </source>
</evidence>
<feature type="region of interest" description="Disordered" evidence="1">
    <location>
        <begin position="19"/>
        <end position="90"/>
    </location>
</feature>
<name>A0A836B9M1_9CHLO</name>
<feature type="compositionally biased region" description="Low complexity" evidence="1">
    <location>
        <begin position="76"/>
        <end position="86"/>
    </location>
</feature>
<accession>A0A836B9M1</accession>
<feature type="region of interest" description="Disordered" evidence="1">
    <location>
        <begin position="136"/>
        <end position="169"/>
    </location>
</feature>
<sequence length="376" mass="39040">MDGRPQAPHAEVMACGASYSSGRTSAQQAGHEFGATSTCPQQPQPQPQPQLRQQPSASSPAAPAPTADTCGGGDGSVADAGSDAWGLPVNTGGVITKEYVSALFNAIRKYRQSQTPKPQPQHQRHQQLLESRCIAQQQTGRPAPLRPPPADLMPPPPPPMQQHQQRVSVPQQVPMGVEAGSRGLGAAAAATASAATTTQQRHSTALRQAPLPPRPVPPVRASPSSEISGDMTARQVSADDSAGHSPASRPLRLSDATFVAPPMRPPPPPTLPPARAGAPGAPMLPPSSLPSRQGLGGRGAQQAVSGAKRSSGQDVAMDTLGGRPSQSLQLPQPQQARSPQGPQSDAAAALAAFMDLLRQAQQHQQQSSLKRQKLVQ</sequence>
<proteinExistence type="predicted"/>
<dbReference type="AlphaFoldDB" id="A0A836B9M1"/>
<feature type="compositionally biased region" description="Low complexity" evidence="1">
    <location>
        <begin position="186"/>
        <end position="198"/>
    </location>
</feature>
<evidence type="ECO:0000256" key="1">
    <source>
        <dbReference type="SAM" id="MobiDB-lite"/>
    </source>
</evidence>
<feature type="compositionally biased region" description="Low complexity" evidence="1">
    <location>
        <begin position="49"/>
        <end position="65"/>
    </location>
</feature>
<feature type="compositionally biased region" description="Polar residues" evidence="1">
    <location>
        <begin position="19"/>
        <end position="28"/>
    </location>
</feature>
<dbReference type="Proteomes" id="UP000613740">
    <property type="component" value="Unassembled WGS sequence"/>
</dbReference>